<dbReference type="Proteomes" id="UP000198660">
    <property type="component" value="Unassembled WGS sequence"/>
</dbReference>
<dbReference type="Gene3D" id="3.30.950.10">
    <property type="entry name" value="Methyltransferase, Cobalt-precorrin-4 Transmethylase, Domain 2"/>
    <property type="match status" value="1"/>
</dbReference>
<dbReference type="InterPro" id="IPR000878">
    <property type="entry name" value="4pyrrol_Mease"/>
</dbReference>
<dbReference type="SUPFAM" id="SSF53790">
    <property type="entry name" value="Tetrapyrrole methylase"/>
    <property type="match status" value="1"/>
</dbReference>
<keyword evidence="5" id="KW-0949">S-adenosyl-L-methionine</keyword>
<evidence type="ECO:0000256" key="1">
    <source>
        <dbReference type="ARBA" id="ARBA00004953"/>
    </source>
</evidence>
<dbReference type="PANTHER" id="PTHR43182:SF1">
    <property type="entry name" value="COBALT-PRECORRIN-7 C(5)-METHYLTRANSFERASE"/>
    <property type="match status" value="1"/>
</dbReference>
<dbReference type="UniPathway" id="UPA00148"/>
<organism evidence="7 8">
    <name type="scientific">Marininema halotolerans</name>
    <dbReference type="NCBI Taxonomy" id="1155944"/>
    <lineage>
        <taxon>Bacteria</taxon>
        <taxon>Bacillati</taxon>
        <taxon>Bacillota</taxon>
        <taxon>Bacilli</taxon>
        <taxon>Bacillales</taxon>
        <taxon>Thermoactinomycetaceae</taxon>
        <taxon>Marininema</taxon>
    </lineage>
</organism>
<keyword evidence="4 7" id="KW-0808">Transferase</keyword>
<protein>
    <submittedName>
        <fullName evidence="7">Precorrin-6Y C5,15-methyltransferase (Decarboxylating)</fullName>
    </submittedName>
</protein>
<dbReference type="GO" id="GO:0008276">
    <property type="term" value="F:protein methyltransferase activity"/>
    <property type="evidence" value="ECO:0007669"/>
    <property type="project" value="InterPro"/>
</dbReference>
<evidence type="ECO:0000256" key="3">
    <source>
        <dbReference type="ARBA" id="ARBA00022603"/>
    </source>
</evidence>
<dbReference type="NCBIfam" id="TIGR02467">
    <property type="entry name" value="CbiE"/>
    <property type="match status" value="1"/>
</dbReference>
<dbReference type="Gene3D" id="3.40.1010.10">
    <property type="entry name" value="Cobalt-precorrin-4 Transmethylase, Domain 1"/>
    <property type="match status" value="1"/>
</dbReference>
<evidence type="ECO:0000313" key="7">
    <source>
        <dbReference type="EMBL" id="SFS53388.1"/>
    </source>
</evidence>
<keyword evidence="3 7" id="KW-0489">Methyltransferase</keyword>
<keyword evidence="8" id="KW-1185">Reference proteome</keyword>
<dbReference type="InterPro" id="IPR006365">
    <property type="entry name" value="Cbl_synth_CobL"/>
</dbReference>
<dbReference type="NCBIfam" id="TIGR02469">
    <property type="entry name" value="CbiT"/>
    <property type="match status" value="1"/>
</dbReference>
<dbReference type="InterPro" id="IPR012818">
    <property type="entry name" value="CbiE"/>
</dbReference>
<comment type="pathway">
    <text evidence="1">Cofactor biosynthesis; adenosylcobalamin biosynthesis.</text>
</comment>
<dbReference type="Gene3D" id="3.40.50.150">
    <property type="entry name" value="Vaccinia Virus protein VP39"/>
    <property type="match status" value="1"/>
</dbReference>
<evidence type="ECO:0000256" key="2">
    <source>
        <dbReference type="ARBA" id="ARBA00022573"/>
    </source>
</evidence>
<sequence>MNKVKVIGIGDDGGDGLPPHYRQWIEEGEVIAGGERHLSFFPNHSGEKISFQGGIRPALLRVKEAATTRQVVVLASGDPFLYGIASLVIRSVGADKVEVHPHLSSVQLAFARMGESWQQAHVESIHGRGMNGLAQRVNGKEKIAILTDDHNTPRKLAAYLLQFGMSEYEAFVAENLGSPSEQCKWYDLERLAETDCSPLNVVILKRKPEVVIPHWGMGIDDHHFYQRRPEKGLITKKEVRVLSLAEMNLKHDSVVWDIGAGSGSVSVEASKLAPLGEVHAIEKNEADLENVTANRVKFRTDFTIVHGKAPAGLEAWPSPHAVFIGGSGGELDELLRHCCRRLLPGGRIVVNAVTIETLTQTLHLFQAEEFATRMTMLQVARSKPILSMTRMEGLNPVYVICGSRKEDHQ</sequence>
<dbReference type="SUPFAM" id="SSF53335">
    <property type="entry name" value="S-adenosyl-L-methionine-dependent methyltransferases"/>
    <property type="match status" value="1"/>
</dbReference>
<dbReference type="InterPro" id="IPR014008">
    <property type="entry name" value="Cbl_synth_MTase_CbiT"/>
</dbReference>
<evidence type="ECO:0000259" key="6">
    <source>
        <dbReference type="Pfam" id="PF00590"/>
    </source>
</evidence>
<dbReference type="InterPro" id="IPR035996">
    <property type="entry name" value="4pyrrol_Methylase_sf"/>
</dbReference>
<dbReference type="CDD" id="cd02440">
    <property type="entry name" value="AdoMet_MTases"/>
    <property type="match status" value="1"/>
</dbReference>
<dbReference type="GO" id="GO:0032259">
    <property type="term" value="P:methylation"/>
    <property type="evidence" value="ECO:0007669"/>
    <property type="project" value="UniProtKB-KW"/>
</dbReference>
<dbReference type="Pfam" id="PF00590">
    <property type="entry name" value="TP_methylase"/>
    <property type="match status" value="1"/>
</dbReference>
<name>A0A1I6QM78_9BACL</name>
<dbReference type="InterPro" id="IPR029063">
    <property type="entry name" value="SAM-dependent_MTases_sf"/>
</dbReference>
<feature type="domain" description="Tetrapyrrole methylase" evidence="6">
    <location>
        <begin position="4"/>
        <end position="183"/>
    </location>
</feature>
<dbReference type="GO" id="GO:0009236">
    <property type="term" value="P:cobalamin biosynthetic process"/>
    <property type="evidence" value="ECO:0007669"/>
    <property type="project" value="UniProtKB-UniPathway"/>
</dbReference>
<dbReference type="EMBL" id="FPAA01000003">
    <property type="protein sequence ID" value="SFS53388.1"/>
    <property type="molecule type" value="Genomic_DNA"/>
</dbReference>
<dbReference type="AlphaFoldDB" id="A0A1I6QM78"/>
<dbReference type="InterPro" id="IPR014777">
    <property type="entry name" value="4pyrrole_Mease_sub1"/>
</dbReference>
<evidence type="ECO:0000313" key="8">
    <source>
        <dbReference type="Proteomes" id="UP000198660"/>
    </source>
</evidence>
<evidence type="ECO:0000256" key="4">
    <source>
        <dbReference type="ARBA" id="ARBA00022679"/>
    </source>
</evidence>
<dbReference type="InterPro" id="IPR014776">
    <property type="entry name" value="4pyrrole_Mease_sub2"/>
</dbReference>
<dbReference type="PIRSF" id="PIRSF036428">
    <property type="entry name" value="CobL"/>
    <property type="match status" value="1"/>
</dbReference>
<reference evidence="8" key="1">
    <citation type="submission" date="2016-10" db="EMBL/GenBank/DDBJ databases">
        <authorList>
            <person name="Varghese N."/>
            <person name="Submissions S."/>
        </authorList>
    </citation>
    <scope>NUCLEOTIDE SEQUENCE [LARGE SCALE GENOMIC DNA]</scope>
    <source>
        <strain evidence="8">DSM 45789</strain>
    </source>
</reference>
<dbReference type="PANTHER" id="PTHR43182">
    <property type="entry name" value="COBALT-PRECORRIN-6B C(15)-METHYLTRANSFERASE (DECARBOXYLATING)"/>
    <property type="match status" value="1"/>
</dbReference>
<proteinExistence type="predicted"/>
<dbReference type="CDD" id="cd11644">
    <property type="entry name" value="Precorrin-6Y-MT"/>
    <property type="match status" value="1"/>
</dbReference>
<dbReference type="InterPro" id="IPR050714">
    <property type="entry name" value="Cobalamin_biosynth_MTase"/>
</dbReference>
<accession>A0A1I6QM78</accession>
<gene>
    <name evidence="7" type="ORF">SAMN05444972_103234</name>
</gene>
<keyword evidence="2" id="KW-0169">Cobalamin biosynthesis</keyword>
<evidence type="ECO:0000256" key="5">
    <source>
        <dbReference type="ARBA" id="ARBA00022691"/>
    </source>
</evidence>